<name>A0AC60PUR7_IXOPE</name>
<sequence>MWKIPDAYRQAARAMYMRVVALENPSVTVLSYNPGLSRPTWVPRMDQARLGSRSGRSSWQKSQQRRWLKLSFIYIPSAAGKVVPKVSILLGWMLTFSFQRNKWKTLVPKDGDKCLPLVPVLALPLILYCVTNQPVTLSWYDGPSGEILTQYFMLQSPDIREHEECLKLVEKNHLDVNSNIDGLGLSIFMAACLSKKEAVVRRMLQNGADVKARSRSGDSPLYLATYRKLTTDDCDDTGLLKHLIGLVTVHDGAGLEEDFESSRKVSPGANTFVESGVSKPRPAGLTRASEVFRTARGPLRADPLLPALKGNQHQVLEAINALKDSLDRLYEEHTRHREEYREASLNCGEKWLLDSKLIVNLKLHRSFRDLKA</sequence>
<comment type="caution">
    <text evidence="1">The sequence shown here is derived from an EMBL/GenBank/DDBJ whole genome shotgun (WGS) entry which is preliminary data.</text>
</comment>
<reference evidence="1 2" key="1">
    <citation type="journal article" date="2020" name="Cell">
        <title>Large-Scale Comparative Analyses of Tick Genomes Elucidate Their Genetic Diversity and Vector Capacities.</title>
        <authorList>
            <consortium name="Tick Genome and Microbiome Consortium (TIGMIC)"/>
            <person name="Jia N."/>
            <person name="Wang J."/>
            <person name="Shi W."/>
            <person name="Du L."/>
            <person name="Sun Y."/>
            <person name="Zhan W."/>
            <person name="Jiang J.F."/>
            <person name="Wang Q."/>
            <person name="Zhang B."/>
            <person name="Ji P."/>
            <person name="Bell-Sakyi L."/>
            <person name="Cui X.M."/>
            <person name="Yuan T.T."/>
            <person name="Jiang B.G."/>
            <person name="Yang W.F."/>
            <person name="Lam T.T."/>
            <person name="Chang Q.C."/>
            <person name="Ding S.J."/>
            <person name="Wang X.J."/>
            <person name="Zhu J.G."/>
            <person name="Ruan X.D."/>
            <person name="Zhao L."/>
            <person name="Wei J.T."/>
            <person name="Ye R.Z."/>
            <person name="Que T.C."/>
            <person name="Du C.H."/>
            <person name="Zhou Y.H."/>
            <person name="Cheng J.X."/>
            <person name="Dai P.F."/>
            <person name="Guo W.B."/>
            <person name="Han X.H."/>
            <person name="Huang E.J."/>
            <person name="Li L.F."/>
            <person name="Wei W."/>
            <person name="Gao Y.C."/>
            <person name="Liu J.Z."/>
            <person name="Shao H.Z."/>
            <person name="Wang X."/>
            <person name="Wang C.C."/>
            <person name="Yang T.C."/>
            <person name="Huo Q.B."/>
            <person name="Li W."/>
            <person name="Chen H.Y."/>
            <person name="Chen S.E."/>
            <person name="Zhou L.G."/>
            <person name="Ni X.B."/>
            <person name="Tian J.H."/>
            <person name="Sheng Y."/>
            <person name="Liu T."/>
            <person name="Pan Y.S."/>
            <person name="Xia L.Y."/>
            <person name="Li J."/>
            <person name="Zhao F."/>
            <person name="Cao W.C."/>
        </authorList>
    </citation>
    <scope>NUCLEOTIDE SEQUENCE [LARGE SCALE GENOMIC DNA]</scope>
    <source>
        <strain evidence="1">Iper-2018</strain>
    </source>
</reference>
<accession>A0AC60PUR7</accession>
<dbReference type="EMBL" id="JABSTQ010009929">
    <property type="protein sequence ID" value="KAG0424841.1"/>
    <property type="molecule type" value="Genomic_DNA"/>
</dbReference>
<protein>
    <submittedName>
        <fullName evidence="1">Uncharacterized protein</fullName>
    </submittedName>
</protein>
<keyword evidence="2" id="KW-1185">Reference proteome</keyword>
<organism evidence="1 2">
    <name type="scientific">Ixodes persulcatus</name>
    <name type="common">Taiga tick</name>
    <dbReference type="NCBI Taxonomy" id="34615"/>
    <lineage>
        <taxon>Eukaryota</taxon>
        <taxon>Metazoa</taxon>
        <taxon>Ecdysozoa</taxon>
        <taxon>Arthropoda</taxon>
        <taxon>Chelicerata</taxon>
        <taxon>Arachnida</taxon>
        <taxon>Acari</taxon>
        <taxon>Parasitiformes</taxon>
        <taxon>Ixodida</taxon>
        <taxon>Ixodoidea</taxon>
        <taxon>Ixodidae</taxon>
        <taxon>Ixodinae</taxon>
        <taxon>Ixodes</taxon>
    </lineage>
</organism>
<gene>
    <name evidence="1" type="ORF">HPB47_027961</name>
</gene>
<proteinExistence type="predicted"/>
<evidence type="ECO:0000313" key="2">
    <source>
        <dbReference type="Proteomes" id="UP000805193"/>
    </source>
</evidence>
<dbReference type="Proteomes" id="UP000805193">
    <property type="component" value="Unassembled WGS sequence"/>
</dbReference>
<evidence type="ECO:0000313" key="1">
    <source>
        <dbReference type="EMBL" id="KAG0424841.1"/>
    </source>
</evidence>